<dbReference type="OrthoDB" id="2119662at2759"/>
<name>A0A6A6B6R5_9PEZI</name>
<dbReference type="EMBL" id="ML995494">
    <property type="protein sequence ID" value="KAF2138924.1"/>
    <property type="molecule type" value="Genomic_DNA"/>
</dbReference>
<keyword evidence="2" id="KW-0813">Transport</keyword>
<protein>
    <recommendedName>
        <fullName evidence="10">Polysaccharide biosynthesis protein C-terminal domain-containing protein</fullName>
    </recommendedName>
</protein>
<dbReference type="Proteomes" id="UP000799438">
    <property type="component" value="Unassembled WGS sequence"/>
</dbReference>
<proteinExistence type="predicted"/>
<dbReference type="GeneID" id="54304641"/>
<evidence type="ECO:0008006" key="10">
    <source>
        <dbReference type="Google" id="ProtNLM"/>
    </source>
</evidence>
<comment type="subcellular location">
    <subcellularLocation>
        <location evidence="1">Cell membrane</location>
        <topology evidence="1">Multi-pass membrane protein</topology>
    </subcellularLocation>
</comment>
<evidence type="ECO:0000256" key="7">
    <source>
        <dbReference type="SAM" id="Phobius"/>
    </source>
</evidence>
<evidence type="ECO:0000313" key="8">
    <source>
        <dbReference type="EMBL" id="KAF2138924.1"/>
    </source>
</evidence>
<dbReference type="AlphaFoldDB" id="A0A6A6B6R5"/>
<keyword evidence="5 7" id="KW-1133">Transmembrane helix</keyword>
<dbReference type="PANTHER" id="PTHR43549">
    <property type="entry name" value="MULTIDRUG RESISTANCE PROTEIN YPNP-RELATED"/>
    <property type="match status" value="1"/>
</dbReference>
<evidence type="ECO:0000256" key="4">
    <source>
        <dbReference type="ARBA" id="ARBA00022692"/>
    </source>
</evidence>
<evidence type="ECO:0000256" key="3">
    <source>
        <dbReference type="ARBA" id="ARBA00022475"/>
    </source>
</evidence>
<evidence type="ECO:0000256" key="1">
    <source>
        <dbReference type="ARBA" id="ARBA00004651"/>
    </source>
</evidence>
<dbReference type="InterPro" id="IPR052031">
    <property type="entry name" value="Membrane_Transporter-Flippase"/>
</dbReference>
<keyword evidence="9" id="KW-1185">Reference proteome</keyword>
<feature type="transmembrane region" description="Helical" evidence="7">
    <location>
        <begin position="123"/>
        <end position="142"/>
    </location>
</feature>
<evidence type="ECO:0000256" key="6">
    <source>
        <dbReference type="ARBA" id="ARBA00023136"/>
    </source>
</evidence>
<keyword evidence="6 7" id="KW-0472">Membrane</keyword>
<evidence type="ECO:0000313" key="9">
    <source>
        <dbReference type="Proteomes" id="UP000799438"/>
    </source>
</evidence>
<evidence type="ECO:0000256" key="2">
    <source>
        <dbReference type="ARBA" id="ARBA00022448"/>
    </source>
</evidence>
<feature type="transmembrane region" description="Helical" evidence="7">
    <location>
        <begin position="184"/>
        <end position="208"/>
    </location>
</feature>
<feature type="transmembrane region" description="Helical" evidence="7">
    <location>
        <begin position="445"/>
        <end position="468"/>
    </location>
</feature>
<evidence type="ECO:0000256" key="5">
    <source>
        <dbReference type="ARBA" id="ARBA00022989"/>
    </source>
</evidence>
<sequence>MEPPPVSTYAGAALFNAAAFALPALYATLSKLWVARIDDASLVATIHAYTYMGAVAAALNDGLPRAAWLVIGDRAGRGLRERLGLAHTLVAAQAVLGAAVSVVLVAAARAFVPHHAHAASVAYARLSACSALAAAVEVAVAAGSRALDRPDVPLVSSGARVALNALLDLVLLSRFRVGAREPTVALQAAVRLACDVGAGLVGLAYFLLGNVRALRRMNKAAAAQHVTTSGRGVSLAALKVLARPGALTFLESAVRNALGLWLVSKMAAMGADYATAWGVFKTMRQGLVMVPVQALEATSLALVGHEWGAWRVGVGVGVGKRQPRAATRDVARIVRPAFVACLVLLLFEVALCVALAEAGARRFALYLSASEEAARIAAKMWRTIDWTYILYALHTQLATILLATTPLLYLAHSLVASFCWTLPWLVAVTRIPIPPADAWPYRSAMVGGALVFGFVDVAVFVGLWTWLLREGKLRLRALRR</sequence>
<keyword evidence="3" id="KW-1003">Cell membrane</keyword>
<organism evidence="8 9">
    <name type="scientific">Aplosporella prunicola CBS 121167</name>
    <dbReference type="NCBI Taxonomy" id="1176127"/>
    <lineage>
        <taxon>Eukaryota</taxon>
        <taxon>Fungi</taxon>
        <taxon>Dikarya</taxon>
        <taxon>Ascomycota</taxon>
        <taxon>Pezizomycotina</taxon>
        <taxon>Dothideomycetes</taxon>
        <taxon>Dothideomycetes incertae sedis</taxon>
        <taxon>Botryosphaeriales</taxon>
        <taxon>Aplosporellaceae</taxon>
        <taxon>Aplosporella</taxon>
    </lineage>
</organism>
<feature type="transmembrane region" description="Helical" evidence="7">
    <location>
        <begin position="84"/>
        <end position="111"/>
    </location>
</feature>
<gene>
    <name evidence="8" type="ORF">K452DRAFT_78163</name>
</gene>
<feature type="transmembrane region" description="Helical" evidence="7">
    <location>
        <begin position="388"/>
        <end position="409"/>
    </location>
</feature>
<dbReference type="RefSeq" id="XP_033394637.1">
    <property type="nucleotide sequence ID" value="XM_033547134.1"/>
</dbReference>
<dbReference type="GO" id="GO:0005886">
    <property type="term" value="C:plasma membrane"/>
    <property type="evidence" value="ECO:0007669"/>
    <property type="project" value="UniProtKB-SubCell"/>
</dbReference>
<accession>A0A6A6B6R5</accession>
<keyword evidence="4 7" id="KW-0812">Transmembrane</keyword>
<reference evidence="8" key="1">
    <citation type="journal article" date="2020" name="Stud. Mycol.">
        <title>101 Dothideomycetes genomes: a test case for predicting lifestyles and emergence of pathogens.</title>
        <authorList>
            <person name="Haridas S."/>
            <person name="Albert R."/>
            <person name="Binder M."/>
            <person name="Bloem J."/>
            <person name="Labutti K."/>
            <person name="Salamov A."/>
            <person name="Andreopoulos B."/>
            <person name="Baker S."/>
            <person name="Barry K."/>
            <person name="Bills G."/>
            <person name="Bluhm B."/>
            <person name="Cannon C."/>
            <person name="Castanera R."/>
            <person name="Culley D."/>
            <person name="Daum C."/>
            <person name="Ezra D."/>
            <person name="Gonzalez J."/>
            <person name="Henrissat B."/>
            <person name="Kuo A."/>
            <person name="Liang C."/>
            <person name="Lipzen A."/>
            <person name="Lutzoni F."/>
            <person name="Magnuson J."/>
            <person name="Mondo S."/>
            <person name="Nolan M."/>
            <person name="Ohm R."/>
            <person name="Pangilinan J."/>
            <person name="Park H.-J."/>
            <person name="Ramirez L."/>
            <person name="Alfaro M."/>
            <person name="Sun H."/>
            <person name="Tritt A."/>
            <person name="Yoshinaga Y."/>
            <person name="Zwiers L.-H."/>
            <person name="Turgeon B."/>
            <person name="Goodwin S."/>
            <person name="Spatafora J."/>
            <person name="Crous P."/>
            <person name="Grigoriev I."/>
        </authorList>
    </citation>
    <scope>NUCLEOTIDE SEQUENCE</scope>
    <source>
        <strain evidence="8">CBS 121167</strain>
    </source>
</reference>
<feature type="transmembrane region" description="Helical" evidence="7">
    <location>
        <begin position="6"/>
        <end position="27"/>
    </location>
</feature>
<dbReference type="PANTHER" id="PTHR43549:SF2">
    <property type="entry name" value="MULTIDRUG RESISTANCE PROTEIN NORM-RELATED"/>
    <property type="match status" value="1"/>
</dbReference>
<feature type="transmembrane region" description="Helical" evidence="7">
    <location>
        <begin position="337"/>
        <end position="356"/>
    </location>
</feature>